<feature type="signal peptide" evidence="1">
    <location>
        <begin position="1"/>
        <end position="17"/>
    </location>
</feature>
<comment type="caution">
    <text evidence="2">The sequence shown here is derived from an EMBL/GenBank/DDBJ whole genome shotgun (WGS) entry which is preliminary data.</text>
</comment>
<dbReference type="AlphaFoldDB" id="A0A1Z5JVL8"/>
<name>A0A1Z5JVL8_FISSO</name>
<sequence>MKVISTGLLLTLGVASAQKTFMEAPEIIVYYVNELAPADICTTNELKYVDNKITPDLDMILHKKNFAETEWTISADTETRMLRGGEDRELNATCDWCRRRYPKSLCNSMYNCGFRRQLQTGTLLMDSQKAELAAALKTVCDENLAIAASRKMLRNTCGAAIAGAKCFVEFN</sequence>
<proteinExistence type="predicted"/>
<reference evidence="2 3" key="1">
    <citation type="journal article" date="2015" name="Plant Cell">
        <title>Oil accumulation by the oleaginous diatom Fistulifera solaris as revealed by the genome and transcriptome.</title>
        <authorList>
            <person name="Tanaka T."/>
            <person name="Maeda Y."/>
            <person name="Veluchamy A."/>
            <person name="Tanaka M."/>
            <person name="Abida H."/>
            <person name="Marechal E."/>
            <person name="Bowler C."/>
            <person name="Muto M."/>
            <person name="Sunaga Y."/>
            <person name="Tanaka M."/>
            <person name="Yoshino T."/>
            <person name="Taniguchi T."/>
            <person name="Fukuda Y."/>
            <person name="Nemoto M."/>
            <person name="Matsumoto M."/>
            <person name="Wong P.S."/>
            <person name="Aburatani S."/>
            <person name="Fujibuchi W."/>
        </authorList>
    </citation>
    <scope>NUCLEOTIDE SEQUENCE [LARGE SCALE GENOMIC DNA]</scope>
    <source>
        <strain evidence="2 3">JPCC DA0580</strain>
    </source>
</reference>
<dbReference type="Proteomes" id="UP000198406">
    <property type="component" value="Unassembled WGS sequence"/>
</dbReference>
<evidence type="ECO:0000313" key="3">
    <source>
        <dbReference type="Proteomes" id="UP000198406"/>
    </source>
</evidence>
<evidence type="ECO:0000313" key="2">
    <source>
        <dbReference type="EMBL" id="GAX18083.1"/>
    </source>
</evidence>
<accession>A0A1Z5JVL8</accession>
<protein>
    <submittedName>
        <fullName evidence="2">Uncharacterized protein</fullName>
    </submittedName>
</protein>
<feature type="chain" id="PRO_5012757794" evidence="1">
    <location>
        <begin position="18"/>
        <end position="171"/>
    </location>
</feature>
<dbReference type="EMBL" id="BDSP01000124">
    <property type="protein sequence ID" value="GAX18083.1"/>
    <property type="molecule type" value="Genomic_DNA"/>
</dbReference>
<gene>
    <name evidence="2" type="ORF">FisN_25Hu058</name>
</gene>
<keyword evidence="1" id="KW-0732">Signal</keyword>
<keyword evidence="3" id="KW-1185">Reference proteome</keyword>
<organism evidence="2 3">
    <name type="scientific">Fistulifera solaris</name>
    <name type="common">Oleaginous diatom</name>
    <dbReference type="NCBI Taxonomy" id="1519565"/>
    <lineage>
        <taxon>Eukaryota</taxon>
        <taxon>Sar</taxon>
        <taxon>Stramenopiles</taxon>
        <taxon>Ochrophyta</taxon>
        <taxon>Bacillariophyta</taxon>
        <taxon>Bacillariophyceae</taxon>
        <taxon>Bacillariophycidae</taxon>
        <taxon>Naviculales</taxon>
        <taxon>Naviculaceae</taxon>
        <taxon>Fistulifera</taxon>
    </lineage>
</organism>
<dbReference type="InParanoid" id="A0A1Z5JVL8"/>
<evidence type="ECO:0000256" key="1">
    <source>
        <dbReference type="SAM" id="SignalP"/>
    </source>
</evidence>